<feature type="region of interest" description="Disordered" evidence="1">
    <location>
        <begin position="124"/>
        <end position="157"/>
    </location>
</feature>
<reference evidence="2 3" key="1">
    <citation type="journal article" date="2005" name="Nature">
        <title>The map-based sequence of the rice genome.</title>
        <authorList>
            <consortium name="International rice genome sequencing project (IRGSP)"/>
            <person name="Matsumoto T."/>
            <person name="Wu J."/>
            <person name="Kanamori H."/>
            <person name="Katayose Y."/>
            <person name="Fujisawa M."/>
            <person name="Namiki N."/>
            <person name="Mizuno H."/>
            <person name="Yamamoto K."/>
            <person name="Antonio B.A."/>
            <person name="Baba T."/>
            <person name="Sakata K."/>
            <person name="Nagamura Y."/>
            <person name="Aoki H."/>
            <person name="Arikawa K."/>
            <person name="Arita K."/>
            <person name="Bito T."/>
            <person name="Chiden Y."/>
            <person name="Fujitsuka N."/>
            <person name="Fukunaka R."/>
            <person name="Hamada M."/>
            <person name="Harada C."/>
            <person name="Hayashi A."/>
            <person name="Hijishita S."/>
            <person name="Honda M."/>
            <person name="Hosokawa S."/>
            <person name="Ichikawa Y."/>
            <person name="Idonuma A."/>
            <person name="Iijima M."/>
            <person name="Ikeda M."/>
            <person name="Ikeno M."/>
            <person name="Ito K."/>
            <person name="Ito S."/>
            <person name="Ito T."/>
            <person name="Ito Y."/>
            <person name="Ito Y."/>
            <person name="Iwabuchi A."/>
            <person name="Kamiya K."/>
            <person name="Karasawa W."/>
            <person name="Kurita K."/>
            <person name="Katagiri S."/>
            <person name="Kikuta A."/>
            <person name="Kobayashi H."/>
            <person name="Kobayashi N."/>
            <person name="Machita K."/>
            <person name="Maehara T."/>
            <person name="Masukawa M."/>
            <person name="Mizubayashi T."/>
            <person name="Mukai Y."/>
            <person name="Nagasaki H."/>
            <person name="Nagata Y."/>
            <person name="Naito S."/>
            <person name="Nakashima M."/>
            <person name="Nakama Y."/>
            <person name="Nakamichi Y."/>
            <person name="Nakamura M."/>
            <person name="Meguro A."/>
            <person name="Negishi M."/>
            <person name="Ohta I."/>
            <person name="Ohta T."/>
            <person name="Okamoto M."/>
            <person name="Ono N."/>
            <person name="Saji S."/>
            <person name="Sakaguchi M."/>
            <person name="Sakai K."/>
            <person name="Shibata M."/>
            <person name="Shimokawa T."/>
            <person name="Song J."/>
            <person name="Takazaki Y."/>
            <person name="Terasawa K."/>
            <person name="Tsugane M."/>
            <person name="Tsuji K."/>
            <person name="Ueda S."/>
            <person name="Waki K."/>
            <person name="Yamagata H."/>
            <person name="Yamamoto M."/>
            <person name="Yamamoto S."/>
            <person name="Yamane H."/>
            <person name="Yoshiki S."/>
            <person name="Yoshihara R."/>
            <person name="Yukawa K."/>
            <person name="Zhong H."/>
            <person name="Yano M."/>
            <person name="Yuan Q."/>
            <person name="Ouyang S."/>
            <person name="Liu J."/>
            <person name="Jones K.M."/>
            <person name="Gansberger K."/>
            <person name="Moffat K."/>
            <person name="Hill J."/>
            <person name="Bera J."/>
            <person name="Fadrosh D."/>
            <person name="Jin S."/>
            <person name="Johri S."/>
            <person name="Kim M."/>
            <person name="Overton L."/>
            <person name="Reardon M."/>
            <person name="Tsitrin T."/>
            <person name="Vuong H."/>
            <person name="Weaver B."/>
            <person name="Ciecko A."/>
            <person name="Tallon L."/>
            <person name="Jackson J."/>
            <person name="Pai G."/>
            <person name="Aken S.V."/>
            <person name="Utterback T."/>
            <person name="Reidmuller S."/>
            <person name="Feldblyum T."/>
            <person name="Hsiao J."/>
            <person name="Zismann V."/>
            <person name="Iobst S."/>
            <person name="de Vazeille A.R."/>
            <person name="Buell C.R."/>
            <person name="Ying K."/>
            <person name="Li Y."/>
            <person name="Lu T."/>
            <person name="Huang Y."/>
            <person name="Zhao Q."/>
            <person name="Feng Q."/>
            <person name="Zhang L."/>
            <person name="Zhu J."/>
            <person name="Weng Q."/>
            <person name="Mu J."/>
            <person name="Lu Y."/>
            <person name="Fan D."/>
            <person name="Liu Y."/>
            <person name="Guan J."/>
            <person name="Zhang Y."/>
            <person name="Yu S."/>
            <person name="Liu X."/>
            <person name="Zhang Y."/>
            <person name="Hong G."/>
            <person name="Han B."/>
            <person name="Choisne N."/>
            <person name="Demange N."/>
            <person name="Orjeda G."/>
            <person name="Samain S."/>
            <person name="Cattolico L."/>
            <person name="Pelletier E."/>
            <person name="Couloux A."/>
            <person name="Segurens B."/>
            <person name="Wincker P."/>
            <person name="D'Hont A."/>
            <person name="Scarpelli C."/>
            <person name="Weissenbach J."/>
            <person name="Salanoubat M."/>
            <person name="Quetier F."/>
            <person name="Yu Y."/>
            <person name="Kim H.R."/>
            <person name="Rambo T."/>
            <person name="Currie J."/>
            <person name="Collura K."/>
            <person name="Luo M."/>
            <person name="Yang T."/>
            <person name="Ammiraju J.S.S."/>
            <person name="Engler F."/>
            <person name="Soderlund C."/>
            <person name="Wing R.A."/>
            <person name="Palmer L.E."/>
            <person name="de la Bastide M."/>
            <person name="Spiegel L."/>
            <person name="Nascimento L."/>
            <person name="Zutavern T."/>
            <person name="O'Shaughnessy A."/>
            <person name="Dike S."/>
            <person name="Dedhia N."/>
            <person name="Preston R."/>
            <person name="Balija V."/>
            <person name="McCombie W.R."/>
            <person name="Chow T."/>
            <person name="Chen H."/>
            <person name="Chung M."/>
            <person name="Chen C."/>
            <person name="Shaw J."/>
            <person name="Wu H."/>
            <person name="Hsiao K."/>
            <person name="Chao Y."/>
            <person name="Chu M."/>
            <person name="Cheng C."/>
            <person name="Hour A."/>
            <person name="Lee P."/>
            <person name="Lin S."/>
            <person name="Lin Y."/>
            <person name="Liou J."/>
            <person name="Liu S."/>
            <person name="Hsing Y."/>
            <person name="Raghuvanshi S."/>
            <person name="Mohanty A."/>
            <person name="Bharti A.K."/>
            <person name="Gaur A."/>
            <person name="Gupta V."/>
            <person name="Kumar D."/>
            <person name="Ravi V."/>
            <person name="Vij S."/>
            <person name="Kapur A."/>
            <person name="Khurana P."/>
            <person name="Khurana P."/>
            <person name="Khurana J.P."/>
            <person name="Tyagi A.K."/>
            <person name="Gaikwad K."/>
            <person name="Singh A."/>
            <person name="Dalal V."/>
            <person name="Srivastava S."/>
            <person name="Dixit A."/>
            <person name="Pal A.K."/>
            <person name="Ghazi I.A."/>
            <person name="Yadav M."/>
            <person name="Pandit A."/>
            <person name="Bhargava A."/>
            <person name="Sureshbabu K."/>
            <person name="Batra K."/>
            <person name="Sharma T.R."/>
            <person name="Mohapatra T."/>
            <person name="Singh N.K."/>
            <person name="Messing J."/>
            <person name="Nelson A.B."/>
            <person name="Fuks G."/>
            <person name="Kavchok S."/>
            <person name="Keizer G."/>
            <person name="Linton E."/>
            <person name="Llaca V."/>
            <person name="Song R."/>
            <person name="Tanyolac B."/>
            <person name="Young S."/>
            <person name="Ho-Il K."/>
            <person name="Hahn J.H."/>
            <person name="Sangsakoo G."/>
            <person name="Vanavichit A."/>
            <person name="de Mattos Luiz.A.T."/>
            <person name="Zimmer P.D."/>
            <person name="Malone G."/>
            <person name="Dellagostin O."/>
            <person name="de Oliveira A.C."/>
            <person name="Bevan M."/>
            <person name="Bancroft I."/>
            <person name="Minx P."/>
            <person name="Cordum H."/>
            <person name="Wilson R."/>
            <person name="Cheng Z."/>
            <person name="Jin W."/>
            <person name="Jiang J."/>
            <person name="Leong S.A."/>
            <person name="Iwama H."/>
            <person name="Gojobori T."/>
            <person name="Itoh T."/>
            <person name="Niimura Y."/>
            <person name="Fujii Y."/>
            <person name="Habara T."/>
            <person name="Sakai H."/>
            <person name="Sato Y."/>
            <person name="Wilson G."/>
            <person name="Kumar K."/>
            <person name="McCouch S."/>
            <person name="Juretic N."/>
            <person name="Hoen D."/>
            <person name="Wright S."/>
            <person name="Bruskiewich R."/>
            <person name="Bureau T."/>
            <person name="Miyao A."/>
            <person name="Hirochika H."/>
            <person name="Nishikawa T."/>
            <person name="Kadowaki K."/>
            <person name="Sugiura M."/>
            <person name="Burr B."/>
            <person name="Sasaki T."/>
        </authorList>
    </citation>
    <scope>NUCLEOTIDE SEQUENCE [LARGE SCALE GENOMIC DNA]</scope>
    <source>
        <strain evidence="3">cv. Nipponbare</strain>
    </source>
</reference>
<feature type="region of interest" description="Disordered" evidence="1">
    <location>
        <begin position="18"/>
        <end position="50"/>
    </location>
</feature>
<reference evidence="3" key="2">
    <citation type="journal article" date="2008" name="Nucleic Acids Res.">
        <title>The rice annotation project database (RAP-DB): 2008 update.</title>
        <authorList>
            <consortium name="The rice annotation project (RAP)"/>
        </authorList>
    </citation>
    <scope>GENOME REANNOTATION</scope>
    <source>
        <strain evidence="3">cv. Nipponbare</strain>
    </source>
</reference>
<feature type="non-terminal residue" evidence="2">
    <location>
        <position position="230"/>
    </location>
</feature>
<gene>
    <name evidence="2" type="ordered locus">Os08g0114000</name>
</gene>
<protein>
    <submittedName>
        <fullName evidence="2">Os08g0114000 protein</fullName>
    </submittedName>
</protein>
<organism evidence="2 3">
    <name type="scientific">Oryza sativa subsp. japonica</name>
    <name type="common">Rice</name>
    <dbReference type="NCBI Taxonomy" id="39947"/>
    <lineage>
        <taxon>Eukaryota</taxon>
        <taxon>Viridiplantae</taxon>
        <taxon>Streptophyta</taxon>
        <taxon>Embryophyta</taxon>
        <taxon>Tracheophyta</taxon>
        <taxon>Spermatophyta</taxon>
        <taxon>Magnoliopsida</taxon>
        <taxon>Liliopsida</taxon>
        <taxon>Poales</taxon>
        <taxon>Poaceae</taxon>
        <taxon>BOP clade</taxon>
        <taxon>Oryzoideae</taxon>
        <taxon>Oryzeae</taxon>
        <taxon>Oryzinae</taxon>
        <taxon>Oryza</taxon>
        <taxon>Oryza sativa</taxon>
    </lineage>
</organism>
<feature type="non-terminal residue" evidence="2">
    <location>
        <position position="1"/>
    </location>
</feature>
<dbReference type="AlphaFoldDB" id="C7J5J7"/>
<feature type="compositionally biased region" description="Low complexity" evidence="1">
    <location>
        <begin position="18"/>
        <end position="29"/>
    </location>
</feature>
<sequence length="230" mass="25174">RCQGKRSRWCGGYCSRPTSSTDGASTSAGLRGHRTSPSAGGWAPRRRPSLHLPTPELLRLRRCRSLDLLYPLLQAVAGWPDPLRAWSMGPRLMLFAGAPRTALVTGLCSAPQLVATVDLRPAGRGPLLRRHGGSGSGGGRREQQQGNRLTPSGHGGLGRWVVPPVAGLRQRLGSCRRLVGECRRARAARMRWNRAVEERGGGENDMWGSRGPHLFYNFYVKLTCGSREVY</sequence>
<accession>C7J5J7</accession>
<name>C7J5J7_ORYSJ</name>
<proteinExistence type="predicted"/>
<evidence type="ECO:0000256" key="1">
    <source>
        <dbReference type="SAM" id="MobiDB-lite"/>
    </source>
</evidence>
<dbReference type="EMBL" id="AP008214">
    <property type="protein sequence ID" value="BAH94087.1"/>
    <property type="molecule type" value="Genomic_DNA"/>
</dbReference>
<dbReference type="KEGG" id="dosa:Os08g0114000"/>
<dbReference type="Proteomes" id="UP000000763">
    <property type="component" value="Chromosome 8"/>
</dbReference>
<evidence type="ECO:0000313" key="3">
    <source>
        <dbReference type="Proteomes" id="UP000000763"/>
    </source>
</evidence>
<evidence type="ECO:0000313" key="2">
    <source>
        <dbReference type="EMBL" id="BAH94087.1"/>
    </source>
</evidence>